<name>A0A1U7LH93_NEOID</name>
<evidence type="ECO:0000313" key="3">
    <source>
        <dbReference type="Proteomes" id="UP000186594"/>
    </source>
</evidence>
<evidence type="ECO:0000313" key="2">
    <source>
        <dbReference type="EMBL" id="OLL22026.1"/>
    </source>
</evidence>
<dbReference type="Pfam" id="PF08193">
    <property type="entry name" value="INO80_Ies4"/>
    <property type="match status" value="1"/>
</dbReference>
<keyword evidence="3" id="KW-1185">Reference proteome</keyword>
<dbReference type="PANTHER" id="PTHR28061">
    <property type="entry name" value="INO EIGHTY SUBUNIT 4"/>
    <property type="match status" value="1"/>
</dbReference>
<accession>A0A1U7LH93</accession>
<gene>
    <name evidence="2" type="ORF">NEOLI_003744</name>
</gene>
<dbReference type="OrthoDB" id="4093188at2759"/>
<comment type="caution">
    <text evidence="2">The sequence shown here is derived from an EMBL/GenBank/DDBJ whole genome shotgun (WGS) entry which is preliminary data.</text>
</comment>
<feature type="non-terminal residue" evidence="2">
    <location>
        <position position="1"/>
    </location>
</feature>
<dbReference type="PANTHER" id="PTHR28061:SF1">
    <property type="entry name" value="INO80 COMPLEX SUBUNIT 4"/>
    <property type="match status" value="1"/>
</dbReference>
<dbReference type="Proteomes" id="UP000186594">
    <property type="component" value="Unassembled WGS sequence"/>
</dbReference>
<dbReference type="EMBL" id="LXFE01004014">
    <property type="protein sequence ID" value="OLL22026.1"/>
    <property type="molecule type" value="Genomic_DNA"/>
</dbReference>
<dbReference type="STRING" id="1198029.A0A1U7LH93"/>
<dbReference type="GO" id="GO:0031011">
    <property type="term" value="C:Ino80 complex"/>
    <property type="evidence" value="ECO:0007669"/>
    <property type="project" value="InterPro"/>
</dbReference>
<feature type="region of interest" description="Disordered" evidence="1">
    <location>
        <begin position="1"/>
        <end position="33"/>
    </location>
</feature>
<sequence>RQQAITAAAQALGGPPASTNGSTANGDAPPPGYVHNPKLGPKANLGAINAGLRALDRSGKPCRKWHRTSFTVKTITGREWSVPGWSGSIISSSLGGAANGLCGEKS</sequence>
<reference evidence="2 3" key="1">
    <citation type="submission" date="2016-04" db="EMBL/GenBank/DDBJ databases">
        <title>Evolutionary innovation and constraint leading to complex multicellularity in the Ascomycota.</title>
        <authorList>
            <person name="Cisse O."/>
            <person name="Nguyen A."/>
            <person name="Hewitt D.A."/>
            <person name="Jedd G."/>
            <person name="Stajich J.E."/>
        </authorList>
    </citation>
    <scope>NUCLEOTIDE SEQUENCE [LARGE SCALE GENOMIC DNA]</scope>
    <source>
        <strain evidence="2 3">DAH-3</strain>
    </source>
</reference>
<evidence type="ECO:0000256" key="1">
    <source>
        <dbReference type="SAM" id="MobiDB-lite"/>
    </source>
</evidence>
<dbReference type="InterPro" id="IPR013175">
    <property type="entry name" value="INO80_su_Ies4"/>
</dbReference>
<protein>
    <submittedName>
        <fullName evidence="2">INO80 complex subunit 4</fullName>
    </submittedName>
</protein>
<proteinExistence type="predicted"/>
<organism evidence="2 3">
    <name type="scientific">Neolecta irregularis (strain DAH-3)</name>
    <dbReference type="NCBI Taxonomy" id="1198029"/>
    <lineage>
        <taxon>Eukaryota</taxon>
        <taxon>Fungi</taxon>
        <taxon>Dikarya</taxon>
        <taxon>Ascomycota</taxon>
        <taxon>Taphrinomycotina</taxon>
        <taxon>Neolectales</taxon>
        <taxon>Neolectaceae</taxon>
        <taxon>Neolecta</taxon>
    </lineage>
</organism>
<dbReference type="GO" id="GO:0006338">
    <property type="term" value="P:chromatin remodeling"/>
    <property type="evidence" value="ECO:0007669"/>
    <property type="project" value="InterPro"/>
</dbReference>
<dbReference type="AlphaFoldDB" id="A0A1U7LH93"/>